<dbReference type="Proteomes" id="UP001146067">
    <property type="component" value="Unassembled WGS sequence"/>
</dbReference>
<gene>
    <name evidence="1" type="ORF">O1R50_25760</name>
</gene>
<evidence type="ECO:0000313" key="1">
    <source>
        <dbReference type="EMBL" id="MDA1363045.1"/>
    </source>
</evidence>
<sequence>MTPVNRFRDEHDACKHVLRLLIEEEYRSSPDGAKANGPLQEYFARERVPVEGRIRAFGVGTAHFSIGEVREGAWCLIEEDGRWLSFLMKDGKRTSRIDHRGDFAAAESAFPHRIKWWRRTQLATGVTAEALAADR</sequence>
<dbReference type="EMBL" id="JAPZVP010000035">
    <property type="protein sequence ID" value="MDA1363045.1"/>
    <property type="molecule type" value="Genomic_DNA"/>
</dbReference>
<protein>
    <submittedName>
        <fullName evidence="1">Uncharacterized protein</fullName>
    </submittedName>
</protein>
<organism evidence="1 2">
    <name type="scientific">Glycomyces luteolus</name>
    <dbReference type="NCBI Taxonomy" id="2670330"/>
    <lineage>
        <taxon>Bacteria</taxon>
        <taxon>Bacillati</taxon>
        <taxon>Actinomycetota</taxon>
        <taxon>Actinomycetes</taxon>
        <taxon>Glycomycetales</taxon>
        <taxon>Glycomycetaceae</taxon>
        <taxon>Glycomyces</taxon>
    </lineage>
</organism>
<dbReference type="RefSeq" id="WP_270113131.1">
    <property type="nucleotide sequence ID" value="NZ_JAPZVP010000035.1"/>
</dbReference>
<evidence type="ECO:0000313" key="2">
    <source>
        <dbReference type="Proteomes" id="UP001146067"/>
    </source>
</evidence>
<comment type="caution">
    <text evidence="1">The sequence shown here is derived from an EMBL/GenBank/DDBJ whole genome shotgun (WGS) entry which is preliminary data.</text>
</comment>
<dbReference type="AlphaFoldDB" id="A0A9X3PGJ5"/>
<proteinExistence type="predicted"/>
<reference evidence="1" key="1">
    <citation type="submission" date="2022-12" db="EMBL/GenBank/DDBJ databases">
        <title>Gycomyces niveus sp.nov.,a novel actinomycete isolated from soil in Shouguan.</title>
        <authorList>
            <person name="Yang X."/>
        </authorList>
    </citation>
    <scope>NUCLEOTIDE SEQUENCE</scope>
    <source>
        <strain evidence="1">NEAU-A15</strain>
    </source>
</reference>
<name>A0A9X3PGJ5_9ACTN</name>
<keyword evidence="2" id="KW-1185">Reference proteome</keyword>
<accession>A0A9X3PGJ5</accession>